<evidence type="ECO:0000313" key="1">
    <source>
        <dbReference type="EMBL" id="SFH86452.1"/>
    </source>
</evidence>
<dbReference type="STRING" id="1576369.SAMN05421753_103255"/>
<proteinExistence type="predicted"/>
<keyword evidence="2" id="KW-1185">Reference proteome</keyword>
<sequence>MARVARSDALIQMVAIELLSELAAAESQIRHAHLQQQLRTAACDLLDGALQRHVPPSYPRMSSGDEPISRAG</sequence>
<protein>
    <submittedName>
        <fullName evidence="1">Uncharacterized protein</fullName>
    </submittedName>
</protein>
<name>A0A1I3DI57_9PLAN</name>
<evidence type="ECO:0000313" key="2">
    <source>
        <dbReference type="Proteomes" id="UP000199518"/>
    </source>
</evidence>
<gene>
    <name evidence="1" type="ORF">SAMN05421753_103255</name>
</gene>
<dbReference type="AlphaFoldDB" id="A0A1I3DI57"/>
<organism evidence="1 2">
    <name type="scientific">Planctomicrobium piriforme</name>
    <dbReference type="NCBI Taxonomy" id="1576369"/>
    <lineage>
        <taxon>Bacteria</taxon>
        <taxon>Pseudomonadati</taxon>
        <taxon>Planctomycetota</taxon>
        <taxon>Planctomycetia</taxon>
        <taxon>Planctomycetales</taxon>
        <taxon>Planctomycetaceae</taxon>
        <taxon>Planctomicrobium</taxon>
    </lineage>
</organism>
<reference evidence="2" key="1">
    <citation type="submission" date="2016-10" db="EMBL/GenBank/DDBJ databases">
        <authorList>
            <person name="Varghese N."/>
            <person name="Submissions S."/>
        </authorList>
    </citation>
    <scope>NUCLEOTIDE SEQUENCE [LARGE SCALE GENOMIC DNA]</scope>
    <source>
        <strain evidence="2">DSM 26348</strain>
    </source>
</reference>
<dbReference type="RefSeq" id="WP_139228270.1">
    <property type="nucleotide sequence ID" value="NZ_FOQD01000003.1"/>
</dbReference>
<dbReference type="Proteomes" id="UP000199518">
    <property type="component" value="Unassembled WGS sequence"/>
</dbReference>
<dbReference type="EMBL" id="FOQD01000003">
    <property type="protein sequence ID" value="SFH86452.1"/>
    <property type="molecule type" value="Genomic_DNA"/>
</dbReference>
<accession>A0A1I3DI57</accession>